<dbReference type="InterPro" id="IPR000270">
    <property type="entry name" value="PB1_dom"/>
</dbReference>
<dbReference type="PANTHER" id="PTHR15175:SF0">
    <property type="entry name" value="SH3 DOMAIN-CONTAINING PROTEIN C23A1.17"/>
    <property type="match status" value="1"/>
</dbReference>
<evidence type="ECO:0000256" key="3">
    <source>
        <dbReference type="ARBA" id="ARBA00022443"/>
    </source>
</evidence>
<feature type="region of interest" description="Disordered" evidence="8">
    <location>
        <begin position="458"/>
        <end position="554"/>
    </location>
</feature>
<comment type="similarity">
    <text evidence="2">Belongs to the NCF2/NOXA1 family.</text>
</comment>
<evidence type="ECO:0000256" key="1">
    <source>
        <dbReference type="ARBA" id="ARBA00004496"/>
    </source>
</evidence>
<dbReference type="SUPFAM" id="SSF48452">
    <property type="entry name" value="TPR-like"/>
    <property type="match status" value="1"/>
</dbReference>
<feature type="compositionally biased region" description="Basic and acidic residues" evidence="8">
    <location>
        <begin position="376"/>
        <end position="391"/>
    </location>
</feature>
<dbReference type="PROSITE" id="PS51745">
    <property type="entry name" value="PB1"/>
    <property type="match status" value="1"/>
</dbReference>
<feature type="domain" description="PB1" evidence="9">
    <location>
        <begin position="570"/>
        <end position="657"/>
    </location>
</feature>
<name>A0A1B9GLT1_9TREE</name>
<dbReference type="SMART" id="SM00666">
    <property type="entry name" value="PB1"/>
    <property type="match status" value="1"/>
</dbReference>
<dbReference type="SMART" id="SM00028">
    <property type="entry name" value="TPR"/>
    <property type="match status" value="2"/>
</dbReference>
<dbReference type="Gene3D" id="3.10.20.90">
    <property type="entry name" value="Phosphatidylinositol 3-kinase Catalytic Subunit, Chain A, domain 1"/>
    <property type="match status" value="1"/>
</dbReference>
<gene>
    <name evidence="10" type="ORF">I316_06341</name>
</gene>
<keyword evidence="5" id="KW-0677">Repeat</keyword>
<dbReference type="OrthoDB" id="9450131at2759"/>
<reference evidence="10 11" key="1">
    <citation type="submission" date="2013-07" db="EMBL/GenBank/DDBJ databases">
        <title>The Genome Sequence of Cryptococcus heveanensis BCC8398.</title>
        <authorList>
            <consortium name="The Broad Institute Genome Sequencing Platform"/>
            <person name="Cuomo C."/>
            <person name="Litvintseva A."/>
            <person name="Chen Y."/>
            <person name="Heitman J."/>
            <person name="Sun S."/>
            <person name="Springer D."/>
            <person name="Dromer F."/>
            <person name="Young S.K."/>
            <person name="Zeng Q."/>
            <person name="Gargeya S."/>
            <person name="Fitzgerald M."/>
            <person name="Abouelleil A."/>
            <person name="Alvarado L."/>
            <person name="Berlin A.M."/>
            <person name="Chapman S.B."/>
            <person name="Dewar J."/>
            <person name="Goldberg J."/>
            <person name="Griggs A."/>
            <person name="Gujja S."/>
            <person name="Hansen M."/>
            <person name="Howarth C."/>
            <person name="Imamovic A."/>
            <person name="Larimer J."/>
            <person name="McCowan C."/>
            <person name="Murphy C."/>
            <person name="Pearson M."/>
            <person name="Priest M."/>
            <person name="Roberts A."/>
            <person name="Saif S."/>
            <person name="Shea T."/>
            <person name="Sykes S."/>
            <person name="Wortman J."/>
            <person name="Nusbaum C."/>
            <person name="Birren B."/>
        </authorList>
    </citation>
    <scope>NUCLEOTIDE SEQUENCE [LARGE SCALE GENOMIC DNA]</scope>
    <source>
        <strain evidence="10 11">BCC8398</strain>
    </source>
</reference>
<organism evidence="10 11">
    <name type="scientific">Kwoniella heveanensis BCC8398</name>
    <dbReference type="NCBI Taxonomy" id="1296120"/>
    <lineage>
        <taxon>Eukaryota</taxon>
        <taxon>Fungi</taxon>
        <taxon>Dikarya</taxon>
        <taxon>Basidiomycota</taxon>
        <taxon>Agaricomycotina</taxon>
        <taxon>Tremellomycetes</taxon>
        <taxon>Tremellales</taxon>
        <taxon>Cryptococcaceae</taxon>
        <taxon>Kwoniella</taxon>
    </lineage>
</organism>
<keyword evidence="11" id="KW-1185">Reference proteome</keyword>
<feature type="compositionally biased region" description="Low complexity" evidence="8">
    <location>
        <begin position="343"/>
        <end position="363"/>
    </location>
</feature>
<evidence type="ECO:0000256" key="7">
    <source>
        <dbReference type="PROSITE-ProRule" id="PRU00339"/>
    </source>
</evidence>
<dbReference type="InterPro" id="IPR051864">
    <property type="entry name" value="NCF2_NOXA1"/>
</dbReference>
<dbReference type="FunFam" id="1.25.40.10:FF:000017">
    <property type="entry name" value="NADPH oxidase regulator NoxR"/>
    <property type="match status" value="1"/>
</dbReference>
<dbReference type="InterPro" id="IPR053793">
    <property type="entry name" value="PB1-like"/>
</dbReference>
<evidence type="ECO:0000313" key="11">
    <source>
        <dbReference type="Proteomes" id="UP000092666"/>
    </source>
</evidence>
<dbReference type="Proteomes" id="UP000092666">
    <property type="component" value="Unassembled WGS sequence"/>
</dbReference>
<feature type="compositionally biased region" description="Polar residues" evidence="8">
    <location>
        <begin position="534"/>
        <end position="554"/>
    </location>
</feature>
<feature type="compositionally biased region" description="Low complexity" evidence="8">
    <location>
        <begin position="493"/>
        <end position="503"/>
    </location>
</feature>
<evidence type="ECO:0000256" key="8">
    <source>
        <dbReference type="SAM" id="MobiDB-lite"/>
    </source>
</evidence>
<sequence length="657" mass="71109">MSLKAELTTWSNALKAYEQGDYDLSIAEFEKIGDTSKIQWNIGIILATQGKHEEAIKRFYDAITSDMYFTVAYHQAGVSNFMLGKYEAALKDFEDALRYLRGNQTINYEQLGLDFRLYSAEVLFNCGLSKIYIGQTESGMTDLREASSQKVIDEHKVIDDAIRDQGRDYNVFSVPVGALFKPSANKLKNLATRDYMGKAVLVAATDVNDAYTSFTGITRLKRGQNPSGAPLDASHPLGRSASISAIPKPQDLSSSGFDFASGDRSPIGGRMTRSNTVGIVPLSSSGSGSAELGRSMTSANGANRNNNNNRPSVRITTDLSAPISTSTLPRGIASAPVNAPFNPLLRPSRSPVPPYTTTSTSKPGPNPYPYPAAGRPSHEARKPSTESESSRDSPAMLKTPLERDIVRQRSIAITELYDDYYKSTSADAQTESGGTYDITFDVDEYPGDLPQLPPLRTRSPGYFGGGGGGGHNNTAKAAPPGTATPSILMRKGSASASASASASTGQPQLQRRPTMGVPRDVRTQGPGQAGQRGDFTSTMYSEDSAGNNRVSNYQDMLGPGDNGLFFDMAKVRVKVNFGSVKRGMSILPTHTYETFLQSLREKFPQPTTQDSELKIRFKDEDGDMLSMLDEGDFEAAIDVARVLGQGRGEGRLEIWVD</sequence>
<evidence type="ECO:0000256" key="5">
    <source>
        <dbReference type="ARBA" id="ARBA00022737"/>
    </source>
</evidence>
<feature type="repeat" description="TPR" evidence="7">
    <location>
        <begin position="70"/>
        <end position="103"/>
    </location>
</feature>
<reference evidence="11" key="2">
    <citation type="submission" date="2013-12" db="EMBL/GenBank/DDBJ databases">
        <title>Evolution of pathogenesis and genome organization in the Tremellales.</title>
        <authorList>
            <person name="Cuomo C."/>
            <person name="Litvintseva A."/>
            <person name="Heitman J."/>
            <person name="Chen Y."/>
            <person name="Sun S."/>
            <person name="Springer D."/>
            <person name="Dromer F."/>
            <person name="Young S."/>
            <person name="Zeng Q."/>
            <person name="Chapman S."/>
            <person name="Gujja S."/>
            <person name="Saif S."/>
            <person name="Birren B."/>
        </authorList>
    </citation>
    <scope>NUCLEOTIDE SEQUENCE [LARGE SCALE GENOMIC DNA]</scope>
    <source>
        <strain evidence="11">BCC8398</strain>
    </source>
</reference>
<keyword evidence="3" id="KW-0728">SH3 domain</keyword>
<keyword evidence="6 7" id="KW-0802">TPR repeat</keyword>
<feature type="compositionally biased region" description="Low complexity" evidence="8">
    <location>
        <begin position="474"/>
        <end position="485"/>
    </location>
</feature>
<dbReference type="Gene3D" id="1.25.40.10">
    <property type="entry name" value="Tetratricopeptide repeat domain"/>
    <property type="match status" value="1"/>
</dbReference>
<dbReference type="GO" id="GO:0005737">
    <property type="term" value="C:cytoplasm"/>
    <property type="evidence" value="ECO:0007669"/>
    <property type="project" value="UniProtKB-SubCell"/>
</dbReference>
<comment type="subcellular location">
    <subcellularLocation>
        <location evidence="1">Cytoplasm</location>
    </subcellularLocation>
</comment>
<feature type="compositionally biased region" description="Low complexity" evidence="8">
    <location>
        <begin position="299"/>
        <end position="310"/>
    </location>
</feature>
<feature type="region of interest" description="Disordered" evidence="8">
    <location>
        <begin position="263"/>
        <end position="314"/>
    </location>
</feature>
<evidence type="ECO:0000256" key="2">
    <source>
        <dbReference type="ARBA" id="ARBA00008051"/>
    </source>
</evidence>
<keyword evidence="4" id="KW-0963">Cytoplasm</keyword>
<dbReference type="AlphaFoldDB" id="A0A1B9GLT1"/>
<feature type="compositionally biased region" description="Gly residues" evidence="8">
    <location>
        <begin position="462"/>
        <end position="471"/>
    </location>
</feature>
<evidence type="ECO:0000256" key="4">
    <source>
        <dbReference type="ARBA" id="ARBA00022490"/>
    </source>
</evidence>
<dbReference type="PANTHER" id="PTHR15175">
    <property type="entry name" value="NEUTROPHIL CYTOSOLIC FACTOR 2, NEUTROPHIL NADPH OXIDASE FACTOR 2"/>
    <property type="match status" value="1"/>
</dbReference>
<dbReference type="EMBL" id="KI669511">
    <property type="protein sequence ID" value="OCF31958.1"/>
    <property type="molecule type" value="Genomic_DNA"/>
</dbReference>
<dbReference type="SUPFAM" id="SSF54277">
    <property type="entry name" value="CAD &amp; PB1 domains"/>
    <property type="match status" value="1"/>
</dbReference>
<dbReference type="STRING" id="1296120.A0A1B9GLT1"/>
<dbReference type="InterPro" id="IPR011990">
    <property type="entry name" value="TPR-like_helical_dom_sf"/>
</dbReference>
<dbReference type="Pfam" id="PF00564">
    <property type="entry name" value="PB1"/>
    <property type="match status" value="1"/>
</dbReference>
<dbReference type="InterPro" id="IPR019734">
    <property type="entry name" value="TPR_rpt"/>
</dbReference>
<evidence type="ECO:0000313" key="10">
    <source>
        <dbReference type="EMBL" id="OCF31958.1"/>
    </source>
</evidence>
<feature type="region of interest" description="Disordered" evidence="8">
    <location>
        <begin position="327"/>
        <end position="402"/>
    </location>
</feature>
<accession>A0A1B9GLT1</accession>
<protein>
    <recommendedName>
        <fullName evidence="9">PB1 domain-containing protein</fullName>
    </recommendedName>
</protein>
<evidence type="ECO:0000256" key="6">
    <source>
        <dbReference type="ARBA" id="ARBA00022803"/>
    </source>
</evidence>
<proteinExistence type="inferred from homology"/>
<dbReference type="PROSITE" id="PS50005">
    <property type="entry name" value="TPR"/>
    <property type="match status" value="1"/>
</dbReference>
<evidence type="ECO:0000259" key="9">
    <source>
        <dbReference type="PROSITE" id="PS51745"/>
    </source>
</evidence>